<evidence type="ECO:0000256" key="7">
    <source>
        <dbReference type="ARBA" id="ARBA00022840"/>
    </source>
</evidence>
<evidence type="ECO:0000256" key="4">
    <source>
        <dbReference type="ARBA" id="ARBA00022741"/>
    </source>
</evidence>
<keyword evidence="7" id="KW-0067">ATP-binding</keyword>
<dbReference type="InterPro" id="IPR014001">
    <property type="entry name" value="Helicase_ATP-bd"/>
</dbReference>
<evidence type="ECO:0000259" key="12">
    <source>
        <dbReference type="PROSITE" id="PS51194"/>
    </source>
</evidence>
<dbReference type="GO" id="GO:0005524">
    <property type="term" value="F:ATP binding"/>
    <property type="evidence" value="ECO:0007669"/>
    <property type="project" value="UniProtKB-KW"/>
</dbReference>
<dbReference type="OrthoDB" id="10253254at2759"/>
<feature type="domain" description="Helicase ATP-binding" evidence="11">
    <location>
        <begin position="1"/>
        <end position="167"/>
    </location>
</feature>
<gene>
    <name evidence="13" type="ORF">CALVIDRAFT_513669</name>
</gene>
<dbReference type="CDD" id="cd18791">
    <property type="entry name" value="SF2_C_RHA"/>
    <property type="match status" value="1"/>
</dbReference>
<dbReference type="SMART" id="SM00487">
    <property type="entry name" value="DEXDc"/>
    <property type="match status" value="1"/>
</dbReference>
<dbReference type="GO" id="GO:0005681">
    <property type="term" value="C:spliceosomal complex"/>
    <property type="evidence" value="ECO:0007669"/>
    <property type="project" value="UniProtKB-ARBA"/>
</dbReference>
<evidence type="ECO:0000256" key="8">
    <source>
        <dbReference type="ARBA" id="ARBA00023187"/>
    </source>
</evidence>
<dbReference type="FunFam" id="3.40.50.300:FF:000007">
    <property type="entry name" value="Pre-mRNA-splicing factor ATP-dependent RNA helicase"/>
    <property type="match status" value="1"/>
</dbReference>
<comment type="similarity">
    <text evidence="1">Belongs to the DEAD box helicase family. DEAH subfamily.</text>
</comment>
<dbReference type="SMART" id="SM00490">
    <property type="entry name" value="HELICc"/>
    <property type="match status" value="1"/>
</dbReference>
<proteinExistence type="inferred from homology"/>
<reference evidence="13 14" key="1">
    <citation type="journal article" date="2016" name="Mol. Biol. Evol.">
        <title>Comparative Genomics of Early-Diverging Mushroom-Forming Fungi Provides Insights into the Origins of Lignocellulose Decay Capabilities.</title>
        <authorList>
            <person name="Nagy L.G."/>
            <person name="Riley R."/>
            <person name="Tritt A."/>
            <person name="Adam C."/>
            <person name="Daum C."/>
            <person name="Floudas D."/>
            <person name="Sun H."/>
            <person name="Yadav J.S."/>
            <person name="Pangilinan J."/>
            <person name="Larsson K.H."/>
            <person name="Matsuura K."/>
            <person name="Barry K."/>
            <person name="Labutti K."/>
            <person name="Kuo R."/>
            <person name="Ohm R.A."/>
            <person name="Bhattacharya S.S."/>
            <person name="Shirouzu T."/>
            <person name="Yoshinaga Y."/>
            <person name="Martin F.M."/>
            <person name="Grigoriev I.V."/>
            <person name="Hibbett D.S."/>
        </authorList>
    </citation>
    <scope>NUCLEOTIDE SEQUENCE [LARGE SCALE GENOMIC DNA]</scope>
    <source>
        <strain evidence="13 14">TUFC12733</strain>
    </source>
</reference>
<dbReference type="Pfam" id="PF04408">
    <property type="entry name" value="WHD_HA2"/>
    <property type="match status" value="1"/>
</dbReference>
<dbReference type="InterPro" id="IPR011545">
    <property type="entry name" value="DEAD/DEAH_box_helicase_dom"/>
</dbReference>
<dbReference type="InterPro" id="IPR001650">
    <property type="entry name" value="Helicase_C-like"/>
</dbReference>
<protein>
    <recommendedName>
        <fullName evidence="2">RNA helicase</fullName>
        <ecNumber evidence="2">3.6.4.13</ecNumber>
    </recommendedName>
</protein>
<evidence type="ECO:0000256" key="9">
    <source>
        <dbReference type="ARBA" id="ARBA00047984"/>
    </source>
</evidence>
<feature type="region of interest" description="Disordered" evidence="10">
    <location>
        <begin position="635"/>
        <end position="658"/>
    </location>
</feature>
<dbReference type="Gene3D" id="3.40.50.300">
    <property type="entry name" value="P-loop containing nucleotide triphosphate hydrolases"/>
    <property type="match status" value="2"/>
</dbReference>
<evidence type="ECO:0000256" key="3">
    <source>
        <dbReference type="ARBA" id="ARBA00022664"/>
    </source>
</evidence>
<dbReference type="Proteomes" id="UP000076738">
    <property type="component" value="Unassembled WGS sequence"/>
</dbReference>
<evidence type="ECO:0000313" key="13">
    <source>
        <dbReference type="EMBL" id="KZO97376.1"/>
    </source>
</evidence>
<dbReference type="Pfam" id="PF21010">
    <property type="entry name" value="HA2_C"/>
    <property type="match status" value="1"/>
</dbReference>
<feature type="domain" description="Helicase C-terminal" evidence="12">
    <location>
        <begin position="193"/>
        <end position="369"/>
    </location>
</feature>
<dbReference type="FunFam" id="3.40.50.300:FF:000578">
    <property type="entry name" value="probable ATP-dependent RNA helicase DHX35"/>
    <property type="match status" value="1"/>
</dbReference>
<dbReference type="Gene3D" id="1.20.120.1080">
    <property type="match status" value="1"/>
</dbReference>
<evidence type="ECO:0000259" key="11">
    <source>
        <dbReference type="PROSITE" id="PS51192"/>
    </source>
</evidence>
<evidence type="ECO:0000256" key="2">
    <source>
        <dbReference type="ARBA" id="ARBA00012552"/>
    </source>
</evidence>
<dbReference type="InterPro" id="IPR048333">
    <property type="entry name" value="HA2_WH"/>
</dbReference>
<sequence>MLSVNQVVVLVGETGSGKTTQIPQFLAISALLRKYTGHGGMIACTQPRQVAATSVAKRVAEEMDVELGKEVGYSVRFDEMSSRDTVLKYMTDGMLLREFLTDPLLSRYSTIILDEAHERTLSTDILLGLLKRLLPLRPALKVLVMSATLDAHKFQQYFNTDSTSTPLLQIPGRAFAVEVFYAQEPAEDYVRAAVETVLMIHRAEEEGDVLVFLPGRAEIEAACRELRAESEDLVGTCGPLLVLPLYSALPAAQQQFIFQPAPVGTRKLIIATNIAETSLTIDGIVYVVDPGFSKQRIYNPRLGVDSLLPAPISRASARQRAGRAGRTRPGKCFRLYTEHSFSHDLIEQSYPEILRANLGNTILQLLRLGVTDLVHFDYLDAPAPESVMRALELLNALGCLDDQGGLTHVGRCVAELPLDPQAGRMLVASSEMGCSAECLTVAAMLSVQNVFLRPQGKENTADAAHAMFSVPEGDHLTLLNVYNHYIQNLHDKNWAYDNYLDGRVLQQAEKIRAQLLRLMERIDLEITSTSDERKLWHNVRKALMQGFFLQVAHKEGGRGEYRIVKDNQIVYLRPGCTLETQPEWVLFHESVLTSRSYISTVSEIRPEWLFEVAPMYFDHRTFPDGETKRALMRIGQKKQGRATPTTHVGRVIKKRRNH</sequence>
<keyword evidence="8" id="KW-0508">mRNA splicing</keyword>
<dbReference type="Pfam" id="PF00270">
    <property type="entry name" value="DEAD"/>
    <property type="match status" value="1"/>
</dbReference>
<dbReference type="GO" id="GO:0003723">
    <property type="term" value="F:RNA binding"/>
    <property type="evidence" value="ECO:0007669"/>
    <property type="project" value="TreeGrafter"/>
</dbReference>
<dbReference type="InterPro" id="IPR027417">
    <property type="entry name" value="P-loop_NTPase"/>
</dbReference>
<keyword evidence="6" id="KW-0347">Helicase</keyword>
<dbReference type="GO" id="GO:0016787">
    <property type="term" value="F:hydrolase activity"/>
    <property type="evidence" value="ECO:0007669"/>
    <property type="project" value="UniProtKB-KW"/>
</dbReference>
<keyword evidence="5 13" id="KW-0378">Hydrolase</keyword>
<evidence type="ECO:0000313" key="14">
    <source>
        <dbReference type="Proteomes" id="UP000076738"/>
    </source>
</evidence>
<evidence type="ECO:0000256" key="1">
    <source>
        <dbReference type="ARBA" id="ARBA00008792"/>
    </source>
</evidence>
<dbReference type="PROSITE" id="PS51194">
    <property type="entry name" value="HELICASE_CTER"/>
    <property type="match status" value="1"/>
</dbReference>
<dbReference type="EMBL" id="KV417280">
    <property type="protein sequence ID" value="KZO97376.1"/>
    <property type="molecule type" value="Genomic_DNA"/>
</dbReference>
<dbReference type="PANTHER" id="PTHR18934">
    <property type="entry name" value="ATP-DEPENDENT RNA HELICASE"/>
    <property type="match status" value="1"/>
</dbReference>
<dbReference type="SUPFAM" id="SSF52540">
    <property type="entry name" value="P-loop containing nucleoside triphosphate hydrolases"/>
    <property type="match status" value="1"/>
</dbReference>
<dbReference type="GO" id="GO:0003724">
    <property type="term" value="F:RNA helicase activity"/>
    <property type="evidence" value="ECO:0007669"/>
    <property type="project" value="UniProtKB-EC"/>
</dbReference>
<dbReference type="AlphaFoldDB" id="A0A167N5U5"/>
<dbReference type="InterPro" id="IPR011709">
    <property type="entry name" value="DEAD-box_helicase_OB_fold"/>
</dbReference>
<dbReference type="InterPro" id="IPR002464">
    <property type="entry name" value="DNA/RNA_helicase_DEAH_CS"/>
</dbReference>
<dbReference type="Pfam" id="PF07717">
    <property type="entry name" value="OB_NTP_bind"/>
    <property type="match status" value="1"/>
</dbReference>
<dbReference type="Pfam" id="PF00271">
    <property type="entry name" value="Helicase_C"/>
    <property type="match status" value="1"/>
</dbReference>
<dbReference type="PROSITE" id="PS00690">
    <property type="entry name" value="DEAH_ATP_HELICASE"/>
    <property type="match status" value="1"/>
</dbReference>
<evidence type="ECO:0000256" key="10">
    <source>
        <dbReference type="SAM" id="MobiDB-lite"/>
    </source>
</evidence>
<keyword evidence="4" id="KW-0547">Nucleotide-binding</keyword>
<keyword evidence="14" id="KW-1185">Reference proteome</keyword>
<dbReference type="PROSITE" id="PS51192">
    <property type="entry name" value="HELICASE_ATP_BIND_1"/>
    <property type="match status" value="1"/>
</dbReference>
<dbReference type="PANTHER" id="PTHR18934:SF109">
    <property type="entry name" value="ATP-DEPENDENT RNA HELICASE DHX15 HOMOLOG"/>
    <property type="match status" value="1"/>
</dbReference>
<dbReference type="InterPro" id="IPR007502">
    <property type="entry name" value="Helicase-assoc_dom"/>
</dbReference>
<accession>A0A167N5U5</accession>
<dbReference type="GO" id="GO:0006397">
    <property type="term" value="P:mRNA processing"/>
    <property type="evidence" value="ECO:0007669"/>
    <property type="project" value="UniProtKB-KW"/>
</dbReference>
<evidence type="ECO:0000256" key="5">
    <source>
        <dbReference type="ARBA" id="ARBA00022801"/>
    </source>
</evidence>
<keyword evidence="3" id="KW-0507">mRNA processing</keyword>
<dbReference type="EC" id="3.6.4.13" evidence="2"/>
<organism evidence="13 14">
    <name type="scientific">Calocera viscosa (strain TUFC12733)</name>
    <dbReference type="NCBI Taxonomy" id="1330018"/>
    <lineage>
        <taxon>Eukaryota</taxon>
        <taxon>Fungi</taxon>
        <taxon>Dikarya</taxon>
        <taxon>Basidiomycota</taxon>
        <taxon>Agaricomycotina</taxon>
        <taxon>Dacrymycetes</taxon>
        <taxon>Dacrymycetales</taxon>
        <taxon>Dacrymycetaceae</taxon>
        <taxon>Calocera</taxon>
    </lineage>
</organism>
<evidence type="ECO:0000256" key="6">
    <source>
        <dbReference type="ARBA" id="ARBA00022806"/>
    </source>
</evidence>
<name>A0A167N5U5_CALVF</name>
<comment type="catalytic activity">
    <reaction evidence="9">
        <text>ATP + H2O = ADP + phosphate + H(+)</text>
        <dbReference type="Rhea" id="RHEA:13065"/>
        <dbReference type="ChEBI" id="CHEBI:15377"/>
        <dbReference type="ChEBI" id="CHEBI:15378"/>
        <dbReference type="ChEBI" id="CHEBI:30616"/>
        <dbReference type="ChEBI" id="CHEBI:43474"/>
        <dbReference type="ChEBI" id="CHEBI:456216"/>
        <dbReference type="EC" id="3.6.4.13"/>
    </reaction>
</comment>
<dbReference type="GO" id="GO:0008380">
    <property type="term" value="P:RNA splicing"/>
    <property type="evidence" value="ECO:0007669"/>
    <property type="project" value="UniProtKB-KW"/>
</dbReference>
<dbReference type="SMART" id="SM00847">
    <property type="entry name" value="HA2"/>
    <property type="match status" value="1"/>
</dbReference>
<dbReference type="STRING" id="1330018.A0A167N5U5"/>